<reference evidence="3" key="1">
    <citation type="submission" date="2016-10" db="EMBL/GenBank/DDBJ databases">
        <authorList>
            <person name="Varghese N."/>
        </authorList>
    </citation>
    <scope>NUCLEOTIDE SEQUENCE [LARGE SCALE GENOMIC DNA]</scope>
    <source>
        <strain evidence="3">CGMCC 1.12284</strain>
    </source>
</reference>
<proteinExistence type="predicted"/>
<feature type="region of interest" description="Disordered" evidence="1">
    <location>
        <begin position="28"/>
        <end position="62"/>
    </location>
</feature>
<dbReference type="Proteomes" id="UP000183275">
    <property type="component" value="Unassembled WGS sequence"/>
</dbReference>
<evidence type="ECO:0000256" key="1">
    <source>
        <dbReference type="SAM" id="MobiDB-lite"/>
    </source>
</evidence>
<accession>A0A1I0NH99</accession>
<protein>
    <submittedName>
        <fullName evidence="2">Uncharacterized protein</fullName>
    </submittedName>
</protein>
<organism evidence="2 3">
    <name type="scientific">Natrinema salifodinae</name>
    <dbReference type="NCBI Taxonomy" id="1202768"/>
    <lineage>
        <taxon>Archaea</taxon>
        <taxon>Methanobacteriati</taxon>
        <taxon>Methanobacteriota</taxon>
        <taxon>Stenosarchaea group</taxon>
        <taxon>Halobacteria</taxon>
        <taxon>Halobacteriales</taxon>
        <taxon>Natrialbaceae</taxon>
        <taxon>Natrinema</taxon>
    </lineage>
</organism>
<dbReference type="OrthoDB" id="202330at2157"/>
<dbReference type="STRING" id="1202768.SAMN05216285_1727"/>
<sequence>MNESGLRRRDLLIAVSGGCVTLAGCADGTRPDDSTAAATADQPGYGTAYGQDYGTETETETK</sequence>
<dbReference type="AlphaFoldDB" id="A0A1I0NH99"/>
<dbReference type="RefSeq" id="WP_049988714.1">
    <property type="nucleotide sequence ID" value="NZ_FOIS01000002.1"/>
</dbReference>
<dbReference type="PROSITE" id="PS51257">
    <property type="entry name" value="PROKAR_LIPOPROTEIN"/>
    <property type="match status" value="1"/>
</dbReference>
<gene>
    <name evidence="2" type="ORF">SAMN05216285_1727</name>
</gene>
<evidence type="ECO:0000313" key="2">
    <source>
        <dbReference type="EMBL" id="SEW00736.1"/>
    </source>
</evidence>
<name>A0A1I0NH99_9EURY</name>
<dbReference type="EMBL" id="FOIS01000002">
    <property type="protein sequence ID" value="SEW00736.1"/>
    <property type="molecule type" value="Genomic_DNA"/>
</dbReference>
<keyword evidence="3" id="KW-1185">Reference proteome</keyword>
<evidence type="ECO:0000313" key="3">
    <source>
        <dbReference type="Proteomes" id="UP000183275"/>
    </source>
</evidence>